<feature type="transmembrane region" description="Helical" evidence="2">
    <location>
        <begin position="160"/>
        <end position="183"/>
    </location>
</feature>
<name>A0A9Q1Q3R8_9CARY</name>
<feature type="region of interest" description="Disordered" evidence="1">
    <location>
        <begin position="34"/>
        <end position="60"/>
    </location>
</feature>
<dbReference type="AlphaFoldDB" id="A0A9Q1Q3R8"/>
<proteinExistence type="predicted"/>
<keyword evidence="2" id="KW-0812">Transmembrane</keyword>
<reference evidence="3" key="1">
    <citation type="submission" date="2022-04" db="EMBL/GenBank/DDBJ databases">
        <title>Carnegiea gigantea Genome sequencing and assembly v2.</title>
        <authorList>
            <person name="Copetti D."/>
            <person name="Sanderson M.J."/>
            <person name="Burquez A."/>
            <person name="Wojciechowski M.F."/>
        </authorList>
    </citation>
    <scope>NUCLEOTIDE SEQUENCE</scope>
    <source>
        <strain evidence="3">SGP5-SGP5p</strain>
        <tissue evidence="3">Aerial part</tissue>
    </source>
</reference>
<evidence type="ECO:0000256" key="2">
    <source>
        <dbReference type="SAM" id="Phobius"/>
    </source>
</evidence>
<protein>
    <submittedName>
        <fullName evidence="3">Uncharacterized protein</fullName>
    </submittedName>
</protein>
<dbReference type="Proteomes" id="UP001153076">
    <property type="component" value="Unassembled WGS sequence"/>
</dbReference>
<evidence type="ECO:0000313" key="3">
    <source>
        <dbReference type="EMBL" id="KAJ8428637.1"/>
    </source>
</evidence>
<gene>
    <name evidence="3" type="ORF">Cgig2_017136</name>
</gene>
<organism evidence="3 4">
    <name type="scientific">Carnegiea gigantea</name>
    <dbReference type="NCBI Taxonomy" id="171969"/>
    <lineage>
        <taxon>Eukaryota</taxon>
        <taxon>Viridiplantae</taxon>
        <taxon>Streptophyta</taxon>
        <taxon>Embryophyta</taxon>
        <taxon>Tracheophyta</taxon>
        <taxon>Spermatophyta</taxon>
        <taxon>Magnoliopsida</taxon>
        <taxon>eudicotyledons</taxon>
        <taxon>Gunneridae</taxon>
        <taxon>Pentapetalae</taxon>
        <taxon>Caryophyllales</taxon>
        <taxon>Cactineae</taxon>
        <taxon>Cactaceae</taxon>
        <taxon>Cactoideae</taxon>
        <taxon>Echinocereeae</taxon>
        <taxon>Carnegiea</taxon>
    </lineage>
</organism>
<accession>A0A9Q1Q3R8</accession>
<keyword evidence="2" id="KW-1133">Transmembrane helix</keyword>
<feature type="transmembrane region" description="Helical" evidence="2">
    <location>
        <begin position="121"/>
        <end position="140"/>
    </location>
</feature>
<dbReference type="EMBL" id="JAKOGI010000986">
    <property type="protein sequence ID" value="KAJ8428637.1"/>
    <property type="molecule type" value="Genomic_DNA"/>
</dbReference>
<comment type="caution">
    <text evidence="3">The sequence shown here is derived from an EMBL/GenBank/DDBJ whole genome shotgun (WGS) entry which is preliminary data.</text>
</comment>
<keyword evidence="4" id="KW-1185">Reference proteome</keyword>
<keyword evidence="2" id="KW-0472">Membrane</keyword>
<sequence length="307" mass="33866">MTDTITRQVSDYVKMAMEAANSARLLLHFNYISTHGGEPSHRPEQVPSSRYTEREQEVSLSNRSNWPYTEQLGRLAAARPNGNPTQGATALHYPHDPPPQKPQPYCLIPCTLTLARRRNKFHLLGVTAFVLGLLALVYVVEVGLEITILLKFLSQRNQNFMQIPHGIGTALLIAVLLGLSHLFSARSRFSLGLCERLFYALSLYSRPLGCPDQPSAFPSTAGTGLLAPLPFGTPQRLSPPERMPRPLSPPPRENLAAGSALMKLVDGRWGARRRTGDSLRSSSNGLRGAACSWRPGMRSPVERLSYC</sequence>
<evidence type="ECO:0000313" key="4">
    <source>
        <dbReference type="Proteomes" id="UP001153076"/>
    </source>
</evidence>
<evidence type="ECO:0000256" key="1">
    <source>
        <dbReference type="SAM" id="MobiDB-lite"/>
    </source>
</evidence>